<evidence type="ECO:0000313" key="1">
    <source>
        <dbReference type="EMBL" id="CAB5033340.1"/>
    </source>
</evidence>
<dbReference type="EMBL" id="CAFBPZ010000002">
    <property type="protein sequence ID" value="CAB5033340.1"/>
    <property type="molecule type" value="Genomic_DNA"/>
</dbReference>
<sequence>MFVMLLMIMKSALKKIVKLIESWADNPDQRHEDVLSDILDTALKALNKR</sequence>
<reference evidence="1" key="1">
    <citation type="submission" date="2020-05" db="EMBL/GenBank/DDBJ databases">
        <authorList>
            <person name="Chiriac C."/>
            <person name="Salcher M."/>
            <person name="Ghai R."/>
            <person name="Kavagutti S V."/>
        </authorList>
    </citation>
    <scope>NUCLEOTIDE SEQUENCE</scope>
</reference>
<proteinExistence type="predicted"/>
<name>A0A6J7RYH8_9ZZZZ</name>
<organism evidence="1">
    <name type="scientific">freshwater metagenome</name>
    <dbReference type="NCBI Taxonomy" id="449393"/>
    <lineage>
        <taxon>unclassified sequences</taxon>
        <taxon>metagenomes</taxon>
        <taxon>ecological metagenomes</taxon>
    </lineage>
</organism>
<dbReference type="AlphaFoldDB" id="A0A6J7RYH8"/>
<accession>A0A6J7RYH8</accession>
<protein>
    <submittedName>
        <fullName evidence="1">Unannotated protein</fullName>
    </submittedName>
</protein>
<gene>
    <name evidence="1" type="ORF">UFOPK4237_00063</name>
</gene>